<keyword evidence="2" id="KW-1133">Transmembrane helix</keyword>
<name>A0A5J4ZSP8_9ASTE</name>
<reference evidence="4 5" key="1">
    <citation type="submission" date="2019-09" db="EMBL/GenBank/DDBJ databases">
        <title>A chromosome-level genome assembly of the Chinese tupelo Nyssa sinensis.</title>
        <authorList>
            <person name="Yang X."/>
            <person name="Kang M."/>
            <person name="Yang Y."/>
            <person name="Xiong H."/>
            <person name="Wang M."/>
            <person name="Zhang Z."/>
            <person name="Wang Z."/>
            <person name="Wu H."/>
            <person name="Ma T."/>
            <person name="Liu J."/>
            <person name="Xi Z."/>
        </authorList>
    </citation>
    <scope>NUCLEOTIDE SEQUENCE [LARGE SCALE GENOMIC DNA]</scope>
    <source>
        <strain evidence="4">J267</strain>
        <tissue evidence="4">Leaf</tissue>
    </source>
</reference>
<dbReference type="Pfam" id="PF08417">
    <property type="entry name" value="PaO"/>
    <property type="match status" value="1"/>
</dbReference>
<organism evidence="4 5">
    <name type="scientific">Nyssa sinensis</name>
    <dbReference type="NCBI Taxonomy" id="561372"/>
    <lineage>
        <taxon>Eukaryota</taxon>
        <taxon>Viridiplantae</taxon>
        <taxon>Streptophyta</taxon>
        <taxon>Embryophyta</taxon>
        <taxon>Tracheophyta</taxon>
        <taxon>Spermatophyta</taxon>
        <taxon>Magnoliopsida</taxon>
        <taxon>eudicotyledons</taxon>
        <taxon>Gunneridae</taxon>
        <taxon>Pentapetalae</taxon>
        <taxon>asterids</taxon>
        <taxon>Cornales</taxon>
        <taxon>Nyssaceae</taxon>
        <taxon>Nyssa</taxon>
    </lineage>
</organism>
<gene>
    <name evidence="4" type="ORF">F0562_012143</name>
</gene>
<keyword evidence="5" id="KW-1185">Reference proteome</keyword>
<dbReference type="InterPro" id="IPR013626">
    <property type="entry name" value="PaO"/>
</dbReference>
<dbReference type="PANTHER" id="PTHR21266:SF29">
    <property type="entry name" value="PROTEIN TIC 55, CHLOROPLASTIC"/>
    <property type="match status" value="1"/>
</dbReference>
<keyword evidence="2" id="KW-0472">Membrane</keyword>
<proteinExistence type="predicted"/>
<dbReference type="GO" id="GO:0009507">
    <property type="term" value="C:chloroplast"/>
    <property type="evidence" value="ECO:0007669"/>
    <property type="project" value="TreeGrafter"/>
</dbReference>
<feature type="domain" description="Pheophorbide a oxygenase" evidence="3">
    <location>
        <begin position="7"/>
        <end position="70"/>
    </location>
</feature>
<dbReference type="InterPro" id="IPR050584">
    <property type="entry name" value="Cholesterol_7-desaturase"/>
</dbReference>
<accession>A0A5J4ZSP8</accession>
<keyword evidence="2" id="KW-0812">Transmembrane</keyword>
<dbReference type="Proteomes" id="UP000325577">
    <property type="component" value="Linkage Group LG5"/>
</dbReference>
<evidence type="ECO:0000259" key="3">
    <source>
        <dbReference type="Pfam" id="PF08417"/>
    </source>
</evidence>
<evidence type="ECO:0000256" key="2">
    <source>
        <dbReference type="SAM" id="Phobius"/>
    </source>
</evidence>
<dbReference type="AlphaFoldDB" id="A0A5J4ZSP8"/>
<dbReference type="PANTHER" id="PTHR21266">
    <property type="entry name" value="IRON-SULFUR DOMAIN CONTAINING PROTEIN"/>
    <property type="match status" value="1"/>
</dbReference>
<sequence length="194" mass="21284">MSSFQGFEAPCVLQNNREIVGKNGEVDYFSGLFFCRPAGQGKSMLIVRFGSTRRSPLTKIFPKWYLHQNGTPFHCLKGPAIVEHAPAGLVARISASSPAKGGMGTMHAPDVTNRYFPHVIHCKECRSAVKAFQLWKKGLSIVALVSTGMAILMCGRQWKALLLISTTLCLAGIYACSSAIAINTTNFIRIHRRL</sequence>
<dbReference type="GO" id="GO:0045036">
    <property type="term" value="P:protein targeting to chloroplast"/>
    <property type="evidence" value="ECO:0007669"/>
    <property type="project" value="TreeGrafter"/>
</dbReference>
<evidence type="ECO:0000313" key="5">
    <source>
        <dbReference type="Proteomes" id="UP000325577"/>
    </source>
</evidence>
<evidence type="ECO:0000256" key="1">
    <source>
        <dbReference type="ARBA" id="ARBA00022946"/>
    </source>
</evidence>
<dbReference type="EMBL" id="CM018048">
    <property type="protein sequence ID" value="KAA8521470.1"/>
    <property type="molecule type" value="Genomic_DNA"/>
</dbReference>
<dbReference type="OrthoDB" id="426882at2759"/>
<feature type="transmembrane region" description="Helical" evidence="2">
    <location>
        <begin position="164"/>
        <end position="188"/>
    </location>
</feature>
<protein>
    <recommendedName>
        <fullName evidence="3">Pheophorbide a oxygenase domain-containing protein</fullName>
    </recommendedName>
</protein>
<keyword evidence="1" id="KW-0809">Transit peptide</keyword>
<evidence type="ECO:0000313" key="4">
    <source>
        <dbReference type="EMBL" id="KAA8521470.1"/>
    </source>
</evidence>
<dbReference type="GO" id="GO:0010277">
    <property type="term" value="F:chlorophyllide a oxygenase activity"/>
    <property type="evidence" value="ECO:0007669"/>
    <property type="project" value="InterPro"/>
</dbReference>